<feature type="compositionally biased region" description="Basic and acidic residues" evidence="1">
    <location>
        <begin position="111"/>
        <end position="123"/>
    </location>
</feature>
<feature type="region of interest" description="Disordered" evidence="1">
    <location>
        <begin position="1"/>
        <end position="31"/>
    </location>
</feature>
<reference evidence="2 3" key="1">
    <citation type="submission" date="2023-09" db="EMBL/GenBank/DDBJ databases">
        <title>Genomes of two closely related lineages of the louse Polyplax serrata with different host specificities.</title>
        <authorList>
            <person name="Martinu J."/>
            <person name="Tarabai H."/>
            <person name="Stefka J."/>
            <person name="Hypsa V."/>
        </authorList>
    </citation>
    <scope>NUCLEOTIDE SEQUENCE [LARGE SCALE GENOMIC DNA]</scope>
    <source>
        <strain evidence="2">98ZLc_SE</strain>
    </source>
</reference>
<evidence type="ECO:0008006" key="4">
    <source>
        <dbReference type="Google" id="ProtNLM"/>
    </source>
</evidence>
<evidence type="ECO:0000313" key="3">
    <source>
        <dbReference type="Proteomes" id="UP001359485"/>
    </source>
</evidence>
<dbReference type="Proteomes" id="UP001359485">
    <property type="component" value="Unassembled WGS sequence"/>
</dbReference>
<accession>A0ABR1B1F4</accession>
<feature type="compositionally biased region" description="Basic residues" evidence="1">
    <location>
        <begin position="211"/>
        <end position="221"/>
    </location>
</feature>
<evidence type="ECO:0000256" key="1">
    <source>
        <dbReference type="SAM" id="MobiDB-lite"/>
    </source>
</evidence>
<proteinExistence type="predicted"/>
<gene>
    <name evidence="2" type="ORF">RUM44_003916</name>
</gene>
<comment type="caution">
    <text evidence="2">The sequence shown here is derived from an EMBL/GenBank/DDBJ whole genome shotgun (WGS) entry which is preliminary data.</text>
</comment>
<feature type="compositionally biased region" description="Acidic residues" evidence="1">
    <location>
        <begin position="79"/>
        <end position="110"/>
    </location>
</feature>
<feature type="compositionally biased region" description="Basic residues" evidence="1">
    <location>
        <begin position="47"/>
        <end position="58"/>
    </location>
</feature>
<evidence type="ECO:0000313" key="2">
    <source>
        <dbReference type="EMBL" id="KAK6633315.1"/>
    </source>
</evidence>
<feature type="region of interest" description="Disordered" evidence="1">
    <location>
        <begin position="202"/>
        <end position="228"/>
    </location>
</feature>
<protein>
    <recommendedName>
        <fullName evidence="4">RRM domain-containing protein</fullName>
    </recommendedName>
</protein>
<organism evidence="2 3">
    <name type="scientific">Polyplax serrata</name>
    <name type="common">Common mouse louse</name>
    <dbReference type="NCBI Taxonomy" id="468196"/>
    <lineage>
        <taxon>Eukaryota</taxon>
        <taxon>Metazoa</taxon>
        <taxon>Ecdysozoa</taxon>
        <taxon>Arthropoda</taxon>
        <taxon>Hexapoda</taxon>
        <taxon>Insecta</taxon>
        <taxon>Pterygota</taxon>
        <taxon>Neoptera</taxon>
        <taxon>Paraneoptera</taxon>
        <taxon>Psocodea</taxon>
        <taxon>Troctomorpha</taxon>
        <taxon>Phthiraptera</taxon>
        <taxon>Anoplura</taxon>
        <taxon>Polyplacidae</taxon>
        <taxon>Polyplax</taxon>
    </lineage>
</organism>
<sequence>MEFIPLDNSKKGKNKKVSKKNVTGKGKLEKKIGSKVKNYYREKILQKHKQKGLAKKLRNTVIQNEDDSDDDIAQTTVKDEEESYGENAEDIHEENEDGKEEEEEEDSDDAEDKKEQAIREKWRKMDEKKKNRLFVKMKKKIVNESQVKELHPDIKQVIFPRKKNSKWCWAVFVSEERAHEAFLKLAKNKSVFVSKPNDRSQVEVKREKKMQTVKRKQQAKKKLLDLWT</sequence>
<feature type="region of interest" description="Disordered" evidence="1">
    <location>
        <begin position="47"/>
        <end position="123"/>
    </location>
</feature>
<keyword evidence="3" id="KW-1185">Reference proteome</keyword>
<dbReference type="EMBL" id="JAWJWF010000004">
    <property type="protein sequence ID" value="KAK6633315.1"/>
    <property type="molecule type" value="Genomic_DNA"/>
</dbReference>
<name>A0ABR1B1F4_POLSC</name>